<reference evidence="6" key="1">
    <citation type="journal article" date="2019" name="Nat. Commun.">
        <title>Expansion of phycobilisome linker gene families in mesophilic red algae.</title>
        <authorList>
            <person name="Lee J."/>
            <person name="Kim D."/>
            <person name="Bhattacharya D."/>
            <person name="Yoon H.S."/>
        </authorList>
    </citation>
    <scope>NUCLEOTIDE SEQUENCE [LARGE SCALE GENOMIC DNA]</scope>
    <source>
        <strain evidence="6">CCMP 1328</strain>
    </source>
</reference>
<name>A0A5J4YPJ0_PORPP</name>
<evidence type="ECO:0000313" key="6">
    <source>
        <dbReference type="Proteomes" id="UP000324585"/>
    </source>
</evidence>
<dbReference type="OrthoDB" id="408683at2759"/>
<feature type="region of interest" description="Disordered" evidence="3">
    <location>
        <begin position="320"/>
        <end position="340"/>
    </location>
</feature>
<gene>
    <name evidence="5" type="ORF">FVE85_9054</name>
</gene>
<dbReference type="EMBL" id="VRMN01000008">
    <property type="protein sequence ID" value="KAA8492782.1"/>
    <property type="molecule type" value="Genomic_DNA"/>
</dbReference>
<keyword evidence="2" id="KW-0819">tRNA processing</keyword>
<dbReference type="Pfam" id="PF12928">
    <property type="entry name" value="tRNA_int_end_N2"/>
    <property type="match status" value="1"/>
</dbReference>
<organism evidence="5 6">
    <name type="scientific">Porphyridium purpureum</name>
    <name type="common">Red alga</name>
    <name type="synonym">Porphyridium cruentum</name>
    <dbReference type="NCBI Taxonomy" id="35688"/>
    <lineage>
        <taxon>Eukaryota</taxon>
        <taxon>Rhodophyta</taxon>
        <taxon>Bangiophyceae</taxon>
        <taxon>Porphyridiales</taxon>
        <taxon>Porphyridiaceae</taxon>
        <taxon>Porphyridium</taxon>
    </lineage>
</organism>
<dbReference type="Proteomes" id="UP000324585">
    <property type="component" value="Unassembled WGS sequence"/>
</dbReference>
<proteinExistence type="inferred from homology"/>
<accession>A0A5J4YPJ0</accession>
<dbReference type="PANTHER" id="PTHR21027:SF1">
    <property type="entry name" value="TRNA-SPLICING ENDONUCLEASE SUBUNIT SEN54"/>
    <property type="match status" value="1"/>
</dbReference>
<evidence type="ECO:0000313" key="5">
    <source>
        <dbReference type="EMBL" id="KAA8492782.1"/>
    </source>
</evidence>
<dbReference type="InterPro" id="IPR024337">
    <property type="entry name" value="tRNA_splic_suSen54"/>
</dbReference>
<evidence type="ECO:0000259" key="4">
    <source>
        <dbReference type="Pfam" id="PF12928"/>
    </source>
</evidence>
<dbReference type="GO" id="GO:0000214">
    <property type="term" value="C:tRNA-intron endonuclease complex"/>
    <property type="evidence" value="ECO:0007669"/>
    <property type="project" value="TreeGrafter"/>
</dbReference>
<comment type="similarity">
    <text evidence="1">Belongs to the SEN54 family.</text>
</comment>
<dbReference type="AlphaFoldDB" id="A0A5J4YPJ0"/>
<evidence type="ECO:0000256" key="3">
    <source>
        <dbReference type="SAM" id="MobiDB-lite"/>
    </source>
</evidence>
<feature type="domain" description="tRNA-splicing endonuclease subunit Sen54 N-terminal" evidence="4">
    <location>
        <begin position="57"/>
        <end position="114"/>
    </location>
</feature>
<keyword evidence="6" id="KW-1185">Reference proteome</keyword>
<evidence type="ECO:0000256" key="2">
    <source>
        <dbReference type="ARBA" id="ARBA00022694"/>
    </source>
</evidence>
<evidence type="ECO:0000256" key="1">
    <source>
        <dbReference type="ARBA" id="ARBA00005736"/>
    </source>
</evidence>
<protein>
    <recommendedName>
        <fullName evidence="4">tRNA-splicing endonuclease subunit Sen54 N-terminal domain-containing protein</fullName>
    </recommendedName>
</protein>
<sequence>MSGNVAGGKPQLDWWRKKKLPARGTKECVASPADAAFDAGVVRGRREAIHKVVGVRKPSKPNSLSIGEWHACVQRVRIVCSRGKWLMSMGFERGQISWLNVEEAIFLLEAGGLYLKSVPCTVRRTAEECENIHHTVPHSTNDRDQLQLPWCQQNASPSALPMSLQRAHATMVSSEKQLRIIYATGHLRRIGYIVRRPRMVDEVHTLGAPHIELSVWQHASFRGKRLAGKPDFHLIVLSNLEVEALSMTSVLLAAEKCAPVGLKLCVVERASVLIYDLVGGSPTSGATPLVRIIGDADQPLLQQYAVDRIRVIDESDLPRIEANSDEEDELAAGEEGSVPV</sequence>
<comment type="caution">
    <text evidence="5">The sequence shown here is derived from an EMBL/GenBank/DDBJ whole genome shotgun (WGS) entry which is preliminary data.</text>
</comment>
<dbReference type="GO" id="GO:0000379">
    <property type="term" value="P:tRNA-type intron splice site recognition and cleavage"/>
    <property type="evidence" value="ECO:0007669"/>
    <property type="project" value="TreeGrafter"/>
</dbReference>
<dbReference type="InterPro" id="IPR024336">
    <property type="entry name" value="tRNA_splic_suSen54_N"/>
</dbReference>
<dbReference type="PANTHER" id="PTHR21027">
    <property type="entry name" value="TRNA-SPLICING ENDONUCLEASE SUBUNIT SEN54"/>
    <property type="match status" value="1"/>
</dbReference>
<feature type="compositionally biased region" description="Acidic residues" evidence="3">
    <location>
        <begin position="323"/>
        <end position="332"/>
    </location>
</feature>